<name>A0A6P2R7E1_BURL3</name>
<dbReference type="AlphaFoldDB" id="A0A6P2R7E1"/>
<evidence type="ECO:0000313" key="1">
    <source>
        <dbReference type="EMBL" id="VWC32302.1"/>
    </source>
</evidence>
<protein>
    <submittedName>
        <fullName evidence="1">Uncharacterized protein</fullName>
    </submittedName>
</protein>
<organism evidence="1 2">
    <name type="scientific">Burkholderia lata (strain ATCC 17760 / DSM 23089 / LMG 22485 / NCIMB 9086 / R18194 / 383)</name>
    <dbReference type="NCBI Taxonomy" id="482957"/>
    <lineage>
        <taxon>Bacteria</taxon>
        <taxon>Pseudomonadati</taxon>
        <taxon>Pseudomonadota</taxon>
        <taxon>Betaproteobacteria</taxon>
        <taxon>Burkholderiales</taxon>
        <taxon>Burkholderiaceae</taxon>
        <taxon>Burkholderia</taxon>
        <taxon>Burkholderia cepacia complex</taxon>
    </lineage>
</organism>
<reference evidence="1 2" key="1">
    <citation type="submission" date="2019-09" db="EMBL/GenBank/DDBJ databases">
        <authorList>
            <person name="Depoorter E."/>
        </authorList>
    </citation>
    <scope>NUCLEOTIDE SEQUENCE [LARGE SCALE GENOMIC DNA]</scope>
    <source>
        <strain evidence="1">LMG 6863</strain>
    </source>
</reference>
<proteinExistence type="predicted"/>
<evidence type="ECO:0000313" key="2">
    <source>
        <dbReference type="Proteomes" id="UP000494170"/>
    </source>
</evidence>
<dbReference type="Proteomes" id="UP000494170">
    <property type="component" value="Unassembled WGS sequence"/>
</dbReference>
<sequence length="41" mass="4519">MRYGKPFMLTIDHAHPNLMGNVTHGKRTHGNEILFVGASIG</sequence>
<gene>
    <name evidence="1" type="ORF">BLA6863_06490</name>
</gene>
<dbReference type="EMBL" id="CABVPY010000065">
    <property type="protein sequence ID" value="VWC32302.1"/>
    <property type="molecule type" value="Genomic_DNA"/>
</dbReference>
<accession>A0A6P2R7E1</accession>